<sequence length="195" mass="21347">MDEIGLAESLAVAGLDYVGLADADVAYVPPTLASFGGIGDTLVVAVKVGPDEPQRVEKLNAAWLQMCLDSEFFDDDRRFLLGVKIEDDEDTEQAATFWWAKVALMESWDLAGAGAASLLGHGFGLPSFVMLSLDGNLVLRASREQDDSSGLSLMRDLHLVPELRSHGEWMAGRHLYPEFTRAAVRRWLDAHQVTS</sequence>
<organism evidence="1 2">
    <name type="scientific">Lentzea atacamensis</name>
    <dbReference type="NCBI Taxonomy" id="531938"/>
    <lineage>
        <taxon>Bacteria</taxon>
        <taxon>Bacillati</taxon>
        <taxon>Actinomycetota</taxon>
        <taxon>Actinomycetes</taxon>
        <taxon>Pseudonocardiales</taxon>
        <taxon>Pseudonocardiaceae</taxon>
        <taxon>Lentzea</taxon>
    </lineage>
</organism>
<name>A0ABX9E1A0_9PSEU</name>
<reference evidence="1 2" key="1">
    <citation type="submission" date="2018-06" db="EMBL/GenBank/DDBJ databases">
        <title>Genomic Encyclopedia of Type Strains, Phase IV (KMG-IV): sequencing the most valuable type-strain genomes for metagenomic binning, comparative biology and taxonomic classification.</title>
        <authorList>
            <person name="Goeker M."/>
        </authorList>
    </citation>
    <scope>NUCLEOTIDE SEQUENCE [LARGE SCALE GENOMIC DNA]</scope>
    <source>
        <strain evidence="1 2">DSM 45479</strain>
    </source>
</reference>
<gene>
    <name evidence="1" type="ORF">C8D87_11036</name>
</gene>
<protein>
    <submittedName>
        <fullName evidence="1">Uncharacterized protein</fullName>
    </submittedName>
</protein>
<dbReference type="Proteomes" id="UP000248714">
    <property type="component" value="Unassembled WGS sequence"/>
</dbReference>
<accession>A0ABX9E1A0</accession>
<comment type="caution">
    <text evidence="1">The sequence shown here is derived from an EMBL/GenBank/DDBJ whole genome shotgun (WGS) entry which is preliminary data.</text>
</comment>
<evidence type="ECO:0000313" key="2">
    <source>
        <dbReference type="Proteomes" id="UP000248714"/>
    </source>
</evidence>
<dbReference type="EMBL" id="QLTT01000010">
    <property type="protein sequence ID" value="RAS61088.1"/>
    <property type="molecule type" value="Genomic_DNA"/>
</dbReference>
<evidence type="ECO:0000313" key="1">
    <source>
        <dbReference type="EMBL" id="RAS61088.1"/>
    </source>
</evidence>
<keyword evidence="2" id="KW-1185">Reference proteome</keyword>
<proteinExistence type="predicted"/>